<evidence type="ECO:0000256" key="1">
    <source>
        <dbReference type="SAM" id="MobiDB-lite"/>
    </source>
</evidence>
<evidence type="ECO:0000313" key="4">
    <source>
        <dbReference type="Proteomes" id="UP000600449"/>
    </source>
</evidence>
<evidence type="ECO:0000256" key="2">
    <source>
        <dbReference type="SAM" id="Phobius"/>
    </source>
</evidence>
<organism evidence="3 4">
    <name type="scientific">Salinarimonas ramus</name>
    <dbReference type="NCBI Taxonomy" id="690164"/>
    <lineage>
        <taxon>Bacteria</taxon>
        <taxon>Pseudomonadati</taxon>
        <taxon>Pseudomonadota</taxon>
        <taxon>Alphaproteobacteria</taxon>
        <taxon>Hyphomicrobiales</taxon>
        <taxon>Salinarimonadaceae</taxon>
        <taxon>Salinarimonas</taxon>
    </lineage>
</organism>
<sequence length="91" mass="10077">MVNRSLSPRRSEPRGGRIVTVRQQGRGDGSRLRAPGPSESRYPPAPAIGRARDSIMRNPRRPPPARRAPPPFARLLLAIVGLVVVLMLIFY</sequence>
<name>A0A917V1X7_9HYPH</name>
<dbReference type="EMBL" id="BMMF01000001">
    <property type="protein sequence ID" value="GGK18244.1"/>
    <property type="molecule type" value="Genomic_DNA"/>
</dbReference>
<dbReference type="AlphaFoldDB" id="A0A917V1X7"/>
<reference evidence="3 4" key="1">
    <citation type="journal article" date="2014" name="Int. J. Syst. Evol. Microbiol.">
        <title>Complete genome sequence of Corynebacterium casei LMG S-19264T (=DSM 44701T), isolated from a smear-ripened cheese.</title>
        <authorList>
            <consortium name="US DOE Joint Genome Institute (JGI-PGF)"/>
            <person name="Walter F."/>
            <person name="Albersmeier A."/>
            <person name="Kalinowski J."/>
            <person name="Ruckert C."/>
        </authorList>
    </citation>
    <scope>NUCLEOTIDE SEQUENCE [LARGE SCALE GENOMIC DNA]</scope>
    <source>
        <strain evidence="3 4">CGMCC 1.9161</strain>
    </source>
</reference>
<proteinExistence type="predicted"/>
<comment type="caution">
    <text evidence="3">The sequence shown here is derived from an EMBL/GenBank/DDBJ whole genome shotgun (WGS) entry which is preliminary data.</text>
</comment>
<feature type="transmembrane region" description="Helical" evidence="2">
    <location>
        <begin position="71"/>
        <end position="90"/>
    </location>
</feature>
<keyword evidence="2" id="KW-0812">Transmembrane</keyword>
<keyword evidence="2" id="KW-0472">Membrane</keyword>
<protein>
    <submittedName>
        <fullName evidence="3">Uncharacterized protein</fullName>
    </submittedName>
</protein>
<feature type="region of interest" description="Disordered" evidence="1">
    <location>
        <begin position="1"/>
        <end position="69"/>
    </location>
</feature>
<accession>A0A917V1X7</accession>
<gene>
    <name evidence="3" type="ORF">GCM10011322_01210</name>
</gene>
<dbReference type="Proteomes" id="UP000600449">
    <property type="component" value="Unassembled WGS sequence"/>
</dbReference>
<keyword evidence="2" id="KW-1133">Transmembrane helix</keyword>
<evidence type="ECO:0000313" key="3">
    <source>
        <dbReference type="EMBL" id="GGK18244.1"/>
    </source>
</evidence>
<keyword evidence="4" id="KW-1185">Reference proteome</keyword>